<accession>A0A090AK50</accession>
<organism evidence="2 3">
    <name type="scientific">Thioploca ingrica</name>
    <dbReference type="NCBI Taxonomy" id="40754"/>
    <lineage>
        <taxon>Bacteria</taxon>
        <taxon>Pseudomonadati</taxon>
        <taxon>Pseudomonadota</taxon>
        <taxon>Gammaproteobacteria</taxon>
        <taxon>Thiotrichales</taxon>
        <taxon>Thiotrichaceae</taxon>
        <taxon>Thioploca</taxon>
    </lineage>
</organism>
<dbReference type="HOGENOM" id="CLU_153917_1_0_6"/>
<evidence type="ECO:0000313" key="3">
    <source>
        <dbReference type="Proteomes" id="UP000031623"/>
    </source>
</evidence>
<feature type="domain" description="DUF6922" evidence="1">
    <location>
        <begin position="11"/>
        <end position="50"/>
    </location>
</feature>
<evidence type="ECO:0000313" key="2">
    <source>
        <dbReference type="EMBL" id="BAP55365.1"/>
    </source>
</evidence>
<dbReference type="OrthoDB" id="9787886at2"/>
<dbReference type="InterPro" id="IPR053830">
    <property type="entry name" value="DUF6922"/>
</dbReference>
<gene>
    <name evidence="2" type="ORF">THII_1068</name>
</gene>
<proteinExistence type="predicted"/>
<dbReference type="STRING" id="40754.THII_1068"/>
<dbReference type="Proteomes" id="UP000031623">
    <property type="component" value="Chromosome"/>
</dbReference>
<reference evidence="2 3" key="1">
    <citation type="journal article" date="2014" name="ISME J.">
        <title>Ecophysiology of Thioploca ingrica as revealed by the complete genome sequence supplemented with proteomic evidence.</title>
        <authorList>
            <person name="Kojima H."/>
            <person name="Ogura Y."/>
            <person name="Yamamoto N."/>
            <person name="Togashi T."/>
            <person name="Mori H."/>
            <person name="Watanabe T."/>
            <person name="Nemoto F."/>
            <person name="Kurokawa K."/>
            <person name="Hayashi T."/>
            <person name="Fukui M."/>
        </authorList>
    </citation>
    <scope>NUCLEOTIDE SEQUENCE [LARGE SCALE GENOMIC DNA]</scope>
</reference>
<dbReference type="KEGG" id="tig:THII_1068"/>
<keyword evidence="3" id="KW-1185">Reference proteome</keyword>
<dbReference type="EMBL" id="AP014633">
    <property type="protein sequence ID" value="BAP55365.1"/>
    <property type="molecule type" value="Genomic_DNA"/>
</dbReference>
<dbReference type="Pfam" id="PF21956">
    <property type="entry name" value="DUF6922"/>
    <property type="match status" value="1"/>
</dbReference>
<dbReference type="AlphaFoldDB" id="A0A090AK50"/>
<name>A0A090AK50_9GAMM</name>
<sequence length="81" mass="9796">MTATLLPESLKKYFWDCDFDHLSMNNYAFFICERILNYGDMPSLQWLFSQVDKTFLIEVIDNSKNLNDKTRNYWNLILYEP</sequence>
<protein>
    <recommendedName>
        <fullName evidence="1">DUF6922 domain-containing protein</fullName>
    </recommendedName>
</protein>
<evidence type="ECO:0000259" key="1">
    <source>
        <dbReference type="Pfam" id="PF21956"/>
    </source>
</evidence>